<proteinExistence type="predicted"/>
<evidence type="ECO:0000313" key="1">
    <source>
        <dbReference type="EMBL" id="RHH74439.1"/>
    </source>
</evidence>
<name>A0A3R6E9V5_9BACT</name>
<comment type="caution">
    <text evidence="1">The sequence shown here is derived from an EMBL/GenBank/DDBJ whole genome shotgun (WGS) entry which is preliminary data.</text>
</comment>
<dbReference type="Pfam" id="PF08843">
    <property type="entry name" value="AbiEii"/>
    <property type="match status" value="1"/>
</dbReference>
<organism evidence="1 2">
    <name type="scientific">Segatella copri</name>
    <dbReference type="NCBI Taxonomy" id="165179"/>
    <lineage>
        <taxon>Bacteria</taxon>
        <taxon>Pseudomonadati</taxon>
        <taxon>Bacteroidota</taxon>
        <taxon>Bacteroidia</taxon>
        <taxon>Bacteroidales</taxon>
        <taxon>Prevotellaceae</taxon>
        <taxon>Segatella</taxon>
    </lineage>
</organism>
<dbReference type="RefSeq" id="WP_118255946.1">
    <property type="nucleotide sequence ID" value="NZ_QRKB01000084.1"/>
</dbReference>
<dbReference type="AlphaFoldDB" id="A0A3R6E9V5"/>
<dbReference type="InterPro" id="IPR014942">
    <property type="entry name" value="AbiEii"/>
</dbReference>
<accession>A0A3R6E9V5</accession>
<dbReference type="GO" id="GO:0016740">
    <property type="term" value="F:transferase activity"/>
    <property type="evidence" value="ECO:0007669"/>
    <property type="project" value="UniProtKB-KW"/>
</dbReference>
<dbReference type="EMBL" id="QRKB01000084">
    <property type="protein sequence ID" value="RHH74439.1"/>
    <property type="molecule type" value="Genomic_DNA"/>
</dbReference>
<protein>
    <submittedName>
        <fullName evidence="1">Nucleotidyl transferase AbiEii/AbiGii toxin family protein</fullName>
    </submittedName>
</protein>
<gene>
    <name evidence="1" type="ORF">DW192_15935</name>
</gene>
<reference evidence="1 2" key="1">
    <citation type="submission" date="2018-08" db="EMBL/GenBank/DDBJ databases">
        <title>A genome reference for cultivated species of the human gut microbiota.</title>
        <authorList>
            <person name="Zou Y."/>
            <person name="Xue W."/>
            <person name="Luo G."/>
        </authorList>
    </citation>
    <scope>NUCLEOTIDE SEQUENCE [LARGE SCALE GENOMIC DNA]</scope>
    <source>
        <strain evidence="1 2">AM16-54</strain>
    </source>
</reference>
<keyword evidence="1" id="KW-0808">Transferase</keyword>
<evidence type="ECO:0000313" key="2">
    <source>
        <dbReference type="Proteomes" id="UP000284548"/>
    </source>
</evidence>
<sequence>MNSYNKQALDIIAKEQGFIRDNLEKVMRLVEILNYFHDSPLLSKSLVLKGGTAINLTVFQLPRLSVDIDLDFTVDCDRESMLSIRQEVNNEILRYMESDGYHLAPGSKTPHTLDSWVFHYTNAAGNNDGIKIEINYSDRCHILPAIETHVSIPFLSDVKVRSLSPVELFATKINALIGRSAARDIYDVYNMVKHQLFVSDEEKTLLRKAIVFYQTVGSSRKDNATPTEYTAFPQIDKIRFPQIRSQLLPVLRRSEHFDFEKAKTEVKDFLSKLLVLTESEQEYVREFNDKKYIPELLFEDKEMVNRIKFHPMALWKTRSR</sequence>
<dbReference type="Proteomes" id="UP000284548">
    <property type="component" value="Unassembled WGS sequence"/>
</dbReference>
<dbReference type="Gene3D" id="3.10.450.620">
    <property type="entry name" value="JHP933, nucleotidyltransferase-like core domain"/>
    <property type="match status" value="1"/>
</dbReference>